<evidence type="ECO:0000259" key="4">
    <source>
        <dbReference type="PROSITE" id="PS51736"/>
    </source>
</evidence>
<keyword evidence="7" id="KW-1185">Reference proteome</keyword>
<dbReference type="InterPro" id="IPR050639">
    <property type="entry name" value="SSR_resolvase"/>
</dbReference>
<dbReference type="PROSITE" id="PS51737">
    <property type="entry name" value="RECOMBINASE_DNA_BIND"/>
    <property type="match status" value="1"/>
</dbReference>
<gene>
    <name evidence="6" type="ORF">A6A04_15940</name>
</gene>
<evidence type="ECO:0000313" key="6">
    <source>
        <dbReference type="EMBL" id="OAN51411.1"/>
    </source>
</evidence>
<evidence type="ECO:0000256" key="3">
    <source>
        <dbReference type="SAM" id="Coils"/>
    </source>
</evidence>
<dbReference type="CDD" id="cd00338">
    <property type="entry name" value="Ser_Recombinase"/>
    <property type="match status" value="1"/>
</dbReference>
<reference evidence="6 7" key="1">
    <citation type="submission" date="2016-04" db="EMBL/GenBank/DDBJ databases">
        <title>Draft genome sequence of freshwater magnetotactic bacteria Magnetospirillum marisnigri SP-1 and Magnetospirillum moscoviense BB-1.</title>
        <authorList>
            <person name="Koziaeva V."/>
            <person name="Dziuba M.V."/>
            <person name="Ivanov T.M."/>
            <person name="Kuznetsov B."/>
            <person name="Grouzdev D.S."/>
        </authorList>
    </citation>
    <scope>NUCLEOTIDE SEQUENCE [LARGE SCALE GENOMIC DNA]</scope>
    <source>
        <strain evidence="6 7">SP-1</strain>
    </source>
</reference>
<keyword evidence="2" id="KW-0233">DNA recombination</keyword>
<protein>
    <recommendedName>
        <fullName evidence="8">Recombinase family protein</fullName>
    </recommendedName>
</protein>
<feature type="domain" description="Recombinase" evidence="5">
    <location>
        <begin position="191"/>
        <end position="309"/>
    </location>
</feature>
<dbReference type="InterPro" id="IPR011109">
    <property type="entry name" value="DNA_bind_recombinase_dom"/>
</dbReference>
<dbReference type="PROSITE" id="PS51736">
    <property type="entry name" value="RECOMBINASES_3"/>
    <property type="match status" value="1"/>
</dbReference>
<dbReference type="InterPro" id="IPR006119">
    <property type="entry name" value="Resolv_N"/>
</dbReference>
<keyword evidence="3" id="KW-0175">Coiled coil</keyword>
<dbReference type="SMART" id="SM00857">
    <property type="entry name" value="Resolvase"/>
    <property type="match status" value="1"/>
</dbReference>
<dbReference type="InterPro" id="IPR036162">
    <property type="entry name" value="Resolvase-like_N_sf"/>
</dbReference>
<dbReference type="Gene3D" id="3.90.1750.20">
    <property type="entry name" value="Putative Large Serine Recombinase, Chain B, Domain 2"/>
    <property type="match status" value="1"/>
</dbReference>
<dbReference type="InterPro" id="IPR038109">
    <property type="entry name" value="DNA_bind_recomb_sf"/>
</dbReference>
<organism evidence="6 7">
    <name type="scientific">Paramagnetospirillum marisnigri</name>
    <dbReference type="NCBI Taxonomy" id="1285242"/>
    <lineage>
        <taxon>Bacteria</taxon>
        <taxon>Pseudomonadati</taxon>
        <taxon>Pseudomonadota</taxon>
        <taxon>Alphaproteobacteria</taxon>
        <taxon>Rhodospirillales</taxon>
        <taxon>Magnetospirillaceae</taxon>
        <taxon>Paramagnetospirillum</taxon>
    </lineage>
</organism>
<dbReference type="Proteomes" id="UP000078428">
    <property type="component" value="Unassembled WGS sequence"/>
</dbReference>
<evidence type="ECO:0000256" key="1">
    <source>
        <dbReference type="ARBA" id="ARBA00023125"/>
    </source>
</evidence>
<dbReference type="GO" id="GO:0003677">
    <property type="term" value="F:DNA binding"/>
    <property type="evidence" value="ECO:0007669"/>
    <property type="project" value="UniProtKB-KW"/>
</dbReference>
<name>A0A178MTD0_9PROT</name>
<dbReference type="Pfam" id="PF00239">
    <property type="entry name" value="Resolvase"/>
    <property type="match status" value="1"/>
</dbReference>
<dbReference type="STRING" id="1285242.A6A04_15940"/>
<dbReference type="GO" id="GO:0000150">
    <property type="term" value="F:DNA strand exchange activity"/>
    <property type="evidence" value="ECO:0007669"/>
    <property type="project" value="InterPro"/>
</dbReference>
<proteinExistence type="predicted"/>
<dbReference type="Gene3D" id="3.40.50.1390">
    <property type="entry name" value="Resolvase, N-terminal catalytic domain"/>
    <property type="match status" value="1"/>
</dbReference>
<dbReference type="PANTHER" id="PTHR30461:SF2">
    <property type="entry name" value="SERINE RECOMBINASE PINE-RELATED"/>
    <property type="match status" value="1"/>
</dbReference>
<dbReference type="PANTHER" id="PTHR30461">
    <property type="entry name" value="DNA-INVERTASE FROM LAMBDOID PROPHAGE"/>
    <property type="match status" value="1"/>
</dbReference>
<keyword evidence="1" id="KW-0238">DNA-binding</keyword>
<evidence type="ECO:0000256" key="2">
    <source>
        <dbReference type="ARBA" id="ARBA00023172"/>
    </source>
</evidence>
<dbReference type="Pfam" id="PF07508">
    <property type="entry name" value="Recombinase"/>
    <property type="match status" value="1"/>
</dbReference>
<comment type="caution">
    <text evidence="6">The sequence shown here is derived from an EMBL/GenBank/DDBJ whole genome shotgun (WGS) entry which is preliminary data.</text>
</comment>
<evidence type="ECO:0008006" key="8">
    <source>
        <dbReference type="Google" id="ProtNLM"/>
    </source>
</evidence>
<dbReference type="SUPFAM" id="SSF53041">
    <property type="entry name" value="Resolvase-like"/>
    <property type="match status" value="1"/>
</dbReference>
<feature type="domain" description="Resolvase/invertase-type recombinase catalytic" evidence="4">
    <location>
        <begin position="20"/>
        <end position="179"/>
    </location>
</feature>
<dbReference type="InterPro" id="IPR025827">
    <property type="entry name" value="Zn_ribbon_recom_dom"/>
</dbReference>
<evidence type="ECO:0000313" key="7">
    <source>
        <dbReference type="Proteomes" id="UP000078428"/>
    </source>
</evidence>
<dbReference type="AlphaFoldDB" id="A0A178MTD0"/>
<feature type="coiled-coil region" evidence="3">
    <location>
        <begin position="449"/>
        <end position="476"/>
    </location>
</feature>
<evidence type="ECO:0000259" key="5">
    <source>
        <dbReference type="PROSITE" id="PS51737"/>
    </source>
</evidence>
<dbReference type="EMBL" id="LWQT01000045">
    <property type="protein sequence ID" value="OAN51411.1"/>
    <property type="molecule type" value="Genomic_DNA"/>
</dbReference>
<sequence>MLHPQHKLRFRFARTGTMALAFSYLRMSRPEQIKGDSLRRQLEASREYAIKHGLTLNETMQDIGVSAFRGKNRTEGTLAAFLDLIRDGDIPSGSVLLVENLDRLSREQVSTALALFLSIIDAGVSIVTLSDGQVYSKAEVDRDFTKLLMSIVYMARAHDESAMKSARLVESWKAKRARAQADPRAKLTGCVPGWLTLNKARTEFRVREDRAAIVCRLFEECASGIGSRMSARRLNDENVTPFGRAKGWRNTSIRQILTNEAVIGRFQPGVMKDGVRVPEGPPIEGYFPAIVPEALFFRAQKAMTGRRKGSAGQDRGTCANLFRGLVRCAYCGGPMYYHTSGGLPEGQGWLQCDIARRRVRKDGELVCSHIKTYPYEMLERHVLACLPDIDISQMLDFENQATAALREEHGQVEARLDSALAKQKRLVAMAEEVEPGDGDEVDDALAGRIAELRSEIRSLRARRKELEGRLQSTGAAVVNGEHELMMAALEHMQRLDEIDDRSERYRARASFAQDLKRFIERIDINEAFADVIPHGGEGIALILDAKAFAGMMEGNQA</sequence>
<dbReference type="Pfam" id="PF13408">
    <property type="entry name" value="Zn_ribbon_recom"/>
    <property type="match status" value="1"/>
</dbReference>
<accession>A0A178MTD0</accession>